<evidence type="ECO:0000313" key="1">
    <source>
        <dbReference type="EMBL" id="EAS64480.1"/>
    </source>
</evidence>
<protein>
    <submittedName>
        <fullName evidence="1">Uncharacterized protein</fullName>
    </submittedName>
</protein>
<sequence length="52" mass="5822">MVKKIITGLNRYGQHITVKIIRNAAINTIGAVYGKKTLDTEWLKLNILARIG</sequence>
<comment type="caution">
    <text evidence="1">The sequence shown here is derived from an EMBL/GenBank/DDBJ whole genome shotgun (WGS) entry which is preliminary data.</text>
</comment>
<proteinExistence type="predicted"/>
<dbReference type="HOGENOM" id="CLU_3083030_0_0_6"/>
<reference evidence="1 2" key="1">
    <citation type="journal article" date="2009" name="Proc. Natl. Acad. Sci. U.S.A.">
        <title>The genomic basis of trophic strategy in marine bacteria.</title>
        <authorList>
            <person name="Lauro F.M."/>
            <person name="McDougald D."/>
            <person name="Thomas T."/>
            <person name="Williams T.J."/>
            <person name="Egan S."/>
            <person name="Rice S."/>
            <person name="DeMaere M.Z."/>
            <person name="Ting L."/>
            <person name="Ertan H."/>
            <person name="Johnson J."/>
            <person name="Ferriera S."/>
            <person name="Lapidus A."/>
            <person name="Anderson I."/>
            <person name="Kyrpides N."/>
            <person name="Munk A.C."/>
            <person name="Detter C."/>
            <person name="Han C.S."/>
            <person name="Brown M.V."/>
            <person name="Robb F.T."/>
            <person name="Kjelleberg S."/>
            <person name="Cavicchioli R."/>
        </authorList>
    </citation>
    <scope>NUCLEOTIDE SEQUENCE [LARGE SCALE GENOMIC DNA]</scope>
    <source>
        <strain evidence="1 2">S14</strain>
    </source>
</reference>
<gene>
    <name evidence="1" type="ORF">VAS14_02141</name>
</gene>
<dbReference type="EMBL" id="AAOJ01000003">
    <property type="protein sequence ID" value="EAS64480.1"/>
    <property type="molecule type" value="Genomic_DNA"/>
</dbReference>
<name>Q1ZQ17_PHOAS</name>
<dbReference type="AlphaFoldDB" id="Q1ZQ17"/>
<evidence type="ECO:0000313" key="2">
    <source>
        <dbReference type="Proteomes" id="UP000001603"/>
    </source>
</evidence>
<dbReference type="Proteomes" id="UP000001603">
    <property type="component" value="Unassembled WGS sequence"/>
</dbReference>
<accession>Q1ZQ17</accession>
<organism evidence="1 2">
    <name type="scientific">Photobacterium angustum (strain S14 / CCUG 15956)</name>
    <name type="common">Vibrio sp. (strain S14 / CCUG 15956)</name>
    <dbReference type="NCBI Taxonomy" id="314292"/>
    <lineage>
        <taxon>Bacteria</taxon>
        <taxon>Pseudomonadati</taxon>
        <taxon>Pseudomonadota</taxon>
        <taxon>Gammaproteobacteria</taxon>
        <taxon>Vibrionales</taxon>
        <taxon>Vibrionaceae</taxon>
        <taxon>Photobacterium</taxon>
    </lineage>
</organism>